<evidence type="ECO:0000313" key="3">
    <source>
        <dbReference type="Proteomes" id="UP000614460"/>
    </source>
</evidence>
<keyword evidence="1" id="KW-1133">Transmembrane helix</keyword>
<accession>A0A8H9FYG5</accession>
<name>A0A8H9FYG5_9SPHI</name>
<keyword evidence="1" id="KW-0812">Transmembrane</keyword>
<reference evidence="2" key="2">
    <citation type="submission" date="2020-09" db="EMBL/GenBank/DDBJ databases">
        <authorList>
            <person name="Sun Q."/>
            <person name="Zhou Y."/>
        </authorList>
    </citation>
    <scope>NUCLEOTIDE SEQUENCE</scope>
    <source>
        <strain evidence="2">CGMCC 1.15966</strain>
    </source>
</reference>
<dbReference type="AlphaFoldDB" id="A0A8H9FYG5"/>
<dbReference type="RefSeq" id="WP_094257532.1">
    <property type="nucleotide sequence ID" value="NZ_BMKM01000001.1"/>
</dbReference>
<feature type="transmembrane region" description="Helical" evidence="1">
    <location>
        <begin position="20"/>
        <end position="43"/>
    </location>
</feature>
<proteinExistence type="predicted"/>
<protein>
    <submittedName>
        <fullName evidence="2">Uncharacterized protein</fullName>
    </submittedName>
</protein>
<feature type="transmembrane region" description="Helical" evidence="1">
    <location>
        <begin position="49"/>
        <end position="70"/>
    </location>
</feature>
<organism evidence="2 3">
    <name type="scientific">Sphingobacterium cellulitidis</name>
    <dbReference type="NCBI Taxonomy" id="1768011"/>
    <lineage>
        <taxon>Bacteria</taxon>
        <taxon>Pseudomonadati</taxon>
        <taxon>Bacteroidota</taxon>
        <taxon>Sphingobacteriia</taxon>
        <taxon>Sphingobacteriales</taxon>
        <taxon>Sphingobacteriaceae</taxon>
        <taxon>Sphingobacterium</taxon>
    </lineage>
</organism>
<comment type="caution">
    <text evidence="2">The sequence shown here is derived from an EMBL/GenBank/DDBJ whole genome shotgun (WGS) entry which is preliminary data.</text>
</comment>
<keyword evidence="1" id="KW-0472">Membrane</keyword>
<keyword evidence="3" id="KW-1185">Reference proteome</keyword>
<evidence type="ECO:0000256" key="1">
    <source>
        <dbReference type="SAM" id="Phobius"/>
    </source>
</evidence>
<evidence type="ECO:0000313" key="2">
    <source>
        <dbReference type="EMBL" id="GGE10897.1"/>
    </source>
</evidence>
<dbReference type="EMBL" id="BMKM01000001">
    <property type="protein sequence ID" value="GGE10897.1"/>
    <property type="molecule type" value="Genomic_DNA"/>
</dbReference>
<dbReference type="Proteomes" id="UP000614460">
    <property type="component" value="Unassembled WGS sequence"/>
</dbReference>
<reference evidence="2" key="1">
    <citation type="journal article" date="2014" name="Int. J. Syst. Evol. Microbiol.">
        <title>Complete genome sequence of Corynebacterium casei LMG S-19264T (=DSM 44701T), isolated from a smear-ripened cheese.</title>
        <authorList>
            <consortium name="US DOE Joint Genome Institute (JGI-PGF)"/>
            <person name="Walter F."/>
            <person name="Albersmeier A."/>
            <person name="Kalinowski J."/>
            <person name="Ruckert C."/>
        </authorList>
    </citation>
    <scope>NUCLEOTIDE SEQUENCE</scope>
    <source>
        <strain evidence="2">CGMCC 1.15966</strain>
    </source>
</reference>
<sequence length="85" mass="9396">MESNRNIGDTLKDLTIQRKVSVAIIFGGLLAMSMLIATVGLFVKQDKSLMLSVLVVATIMAIIPSVLKLIKINALLKTRMQYFRS</sequence>
<gene>
    <name evidence="2" type="ORF">GCM10011516_05800</name>
</gene>